<dbReference type="PANTHER" id="PTHR22845">
    <property type="entry name" value="APOPTOTIC PROTEASE-ACTIVATING FACTOR 1"/>
    <property type="match status" value="1"/>
</dbReference>
<feature type="region of interest" description="Disordered" evidence="1">
    <location>
        <begin position="1175"/>
        <end position="1292"/>
    </location>
</feature>
<dbReference type="SUPFAM" id="SSF52540">
    <property type="entry name" value="P-loop containing nucleoside triphosphate hydrolases"/>
    <property type="match status" value="1"/>
</dbReference>
<dbReference type="InterPro" id="IPR011029">
    <property type="entry name" value="DEATH-like_dom_sf"/>
</dbReference>
<dbReference type="InParanoid" id="C3XRL4"/>
<evidence type="ECO:0000259" key="2">
    <source>
        <dbReference type="Pfam" id="PF00931"/>
    </source>
</evidence>
<dbReference type="Pfam" id="PF03318">
    <property type="entry name" value="ETX_MTX2"/>
    <property type="match status" value="1"/>
</dbReference>
<dbReference type="InterPro" id="IPR027417">
    <property type="entry name" value="P-loop_NTPase"/>
</dbReference>
<dbReference type="Gene3D" id="2.170.15.10">
    <property type="entry name" value="Proaerolysin, chain A, domain 3"/>
    <property type="match status" value="1"/>
</dbReference>
<dbReference type="GO" id="GO:0043531">
    <property type="term" value="F:ADP binding"/>
    <property type="evidence" value="ECO:0007669"/>
    <property type="project" value="InterPro"/>
</dbReference>
<feature type="compositionally biased region" description="Basic and acidic residues" evidence="1">
    <location>
        <begin position="1175"/>
        <end position="1190"/>
    </location>
</feature>
<dbReference type="InterPro" id="IPR002182">
    <property type="entry name" value="NB-ARC"/>
</dbReference>
<name>C3XRL4_BRAFL</name>
<feature type="compositionally biased region" description="Acidic residues" evidence="1">
    <location>
        <begin position="1218"/>
        <end position="1240"/>
    </location>
</feature>
<feature type="compositionally biased region" description="Polar residues" evidence="1">
    <location>
        <begin position="1248"/>
        <end position="1258"/>
    </location>
</feature>
<dbReference type="Pfam" id="PF00931">
    <property type="entry name" value="NB-ARC"/>
    <property type="match status" value="1"/>
</dbReference>
<organism>
    <name type="scientific">Branchiostoma floridae</name>
    <name type="common">Florida lancelet</name>
    <name type="synonym">Amphioxus</name>
    <dbReference type="NCBI Taxonomy" id="7739"/>
    <lineage>
        <taxon>Eukaryota</taxon>
        <taxon>Metazoa</taxon>
        <taxon>Chordata</taxon>
        <taxon>Cephalochordata</taxon>
        <taxon>Leptocardii</taxon>
        <taxon>Amphioxiformes</taxon>
        <taxon>Branchiostomatidae</taxon>
        <taxon>Branchiostoma</taxon>
    </lineage>
</organism>
<sequence length="1342" mass="150248">MHTVYLSCFNMTDITDLDTIFSTWAQDQLGQRYHKLVSVDTTHLSTIKGEETYHEENRKEDDRVSTIKKILVNDLDVASEDELSVENTTKYSCQWSQTKGFRLSSDVSVSVGLPAITGLTAKAGVQFNLSKTKAEARETDESYAHKRKVTLPPHSKVLASMVTRERVYKMTFTLDIFLQGTVSVKMMKDSGKVKTASGDVADIFLQCGKKETFKIDMCPDGKKRVCLTIEGAFEGVRGIEQRVETGELDHETEMKMVHEDLLKNNISAIVEEVKDHHSLSKLLKAMSLKQVIGAGEVQTSKEVSIKETIEIVVGILANKDPTKYLLFVEILEEEGLNEIAKALDPRVKYSASIRGISNLGGVVDHFFTTRKVKEVYKSLETSRGAVIYGISGSGKTQLAYKVASDYARFNPGAVVWVMDGSSRDKLNEEVQNLQQRLSGGSEDGNSHISSLVNQRSHVLLIIDDLSATVAIPNDILNSSAKLIVTTQNSSFNLPTADSIVMEGFTEEEAVKFLSKGMSSDIPRDGIEELARSFSCLPLGLAAARATIQQCSMTFPEYMYIQLLKSGKEAMAQTREREDQWLQAHYHKAEHQDAGRTIFAALGVAIDKLDDQYKSMLQLCAFLKPRDIPFLILRDALKAASPASRLAYHHEFAGQLKERSLGWIKGFGVNRRLSIHGVTQTAIGLRMDEEQKMSCINMLLQILVKFFSKDNRYFVAHNFSMSLMPHVERVLEHADGMSMGPVYPLMKSMLLGVYGFLHTQKETRGLSERPLQDAKKLLLQFAGIEPQPLQAKVSEENIASEDSAREEARELYKALSTKSRSLKDHFLQDTVIGMIITEQQFRAIQDKLTPKDRSEMEYMVKSYDSLTLEMYKKLADNKLALPVETLKDVFLPELYISTIYTLGRTIFYLSEYPPGSDRRAPFIRDLHVAYYLCEEVAKATSCTLLHTFLSKAEGLNKLLLEVEGKAKEQVIPDLQEAEDYYRKMLGDTTEYYEFGLLKRVGPDVHTKLRCHEKLVKCYRAMLLNAEEEKKNAFIKKGQAECDRMLKLVEDEIRAGNLNPPQRLAAYYITAGQFMMDDGKPELLDKAEEMFKKGYKVELNKKTYHPLMESALRGLIEVYMAKKELPRALTAAVLPSAARGLISPADRTYTPSAAERKRCIETENQFDFLKDLVEKVPDVGEDSGGREVRNSDDNAAQSRPRQRRPRTNGGRKRGRRKSSEEEEEEEEEAEDESDIDMEDDQDSTSQDSQPLNLSTSSATHLTVPVMPSYTPSTSSGPPQRPPKLGEPAVSPAVGAPPMPVIPVPVPQMFAAMAPPTSTSMSVTHIAPPIPAPTANHDEDDDYDS</sequence>
<dbReference type="GO" id="GO:0006915">
    <property type="term" value="P:apoptotic process"/>
    <property type="evidence" value="ECO:0007669"/>
    <property type="project" value="UniProtKB-ARBA"/>
</dbReference>
<gene>
    <name evidence="3" type="ORF">BRAFLDRAFT_68290</name>
</gene>
<dbReference type="Gene3D" id="3.40.50.300">
    <property type="entry name" value="P-loop containing nucleotide triphosphate hydrolases"/>
    <property type="match status" value="1"/>
</dbReference>
<dbReference type="Gene3D" id="1.10.533.10">
    <property type="entry name" value="Death Domain, Fas"/>
    <property type="match status" value="1"/>
</dbReference>
<evidence type="ECO:0000313" key="3">
    <source>
        <dbReference type="EMBL" id="EEN69332.1"/>
    </source>
</evidence>
<feature type="domain" description="NB-ARC" evidence="2">
    <location>
        <begin position="385"/>
        <end position="515"/>
    </location>
</feature>
<protein>
    <recommendedName>
        <fullName evidence="2">NB-ARC domain-containing protein</fullName>
    </recommendedName>
</protein>
<accession>C3XRL4</accession>
<dbReference type="PANTHER" id="PTHR22845:SF5">
    <property type="entry name" value="APOPTOTIC PROTEASE-ACTIVATING FACTOR 1"/>
    <property type="match status" value="1"/>
</dbReference>
<feature type="region of interest" description="Disordered" evidence="1">
    <location>
        <begin position="1316"/>
        <end position="1342"/>
    </location>
</feature>
<dbReference type="GO" id="GO:0005829">
    <property type="term" value="C:cytosol"/>
    <property type="evidence" value="ECO:0007669"/>
    <property type="project" value="UniProtKB-ARBA"/>
</dbReference>
<dbReference type="InterPro" id="IPR004991">
    <property type="entry name" value="Aerolysin-like"/>
</dbReference>
<dbReference type="eggNOG" id="KOG1659">
    <property type="taxonomic scope" value="Eukaryota"/>
</dbReference>
<feature type="compositionally biased region" description="Low complexity" evidence="1">
    <location>
        <begin position="1265"/>
        <end position="1275"/>
    </location>
</feature>
<dbReference type="STRING" id="7739.C3XRL4"/>
<evidence type="ECO:0000256" key="1">
    <source>
        <dbReference type="SAM" id="MobiDB-lite"/>
    </source>
</evidence>
<feature type="compositionally biased region" description="Basic residues" evidence="1">
    <location>
        <begin position="1198"/>
        <end position="1214"/>
    </location>
</feature>
<reference evidence="3" key="1">
    <citation type="journal article" date="2008" name="Nature">
        <title>The amphioxus genome and the evolution of the chordate karyotype.</title>
        <authorList>
            <consortium name="US DOE Joint Genome Institute (JGI-PGF)"/>
            <person name="Putnam N.H."/>
            <person name="Butts T."/>
            <person name="Ferrier D.E.K."/>
            <person name="Furlong R.F."/>
            <person name="Hellsten U."/>
            <person name="Kawashima T."/>
            <person name="Robinson-Rechavi M."/>
            <person name="Shoguchi E."/>
            <person name="Terry A."/>
            <person name="Yu J.-K."/>
            <person name="Benito-Gutierrez E.L."/>
            <person name="Dubchak I."/>
            <person name="Garcia-Fernandez J."/>
            <person name="Gibson-Brown J.J."/>
            <person name="Grigoriev I.V."/>
            <person name="Horton A.C."/>
            <person name="de Jong P.J."/>
            <person name="Jurka J."/>
            <person name="Kapitonov V.V."/>
            <person name="Kohara Y."/>
            <person name="Kuroki Y."/>
            <person name="Lindquist E."/>
            <person name="Lucas S."/>
            <person name="Osoegawa K."/>
            <person name="Pennacchio L.A."/>
            <person name="Salamov A.A."/>
            <person name="Satou Y."/>
            <person name="Sauka-Spengler T."/>
            <person name="Schmutz J."/>
            <person name="Shin-I T."/>
            <person name="Toyoda A."/>
            <person name="Bronner-Fraser M."/>
            <person name="Fujiyama A."/>
            <person name="Holland L.Z."/>
            <person name="Holland P.W.H."/>
            <person name="Satoh N."/>
            <person name="Rokhsar D.S."/>
        </authorList>
    </citation>
    <scope>NUCLEOTIDE SEQUENCE [LARGE SCALE GENOMIC DNA]</scope>
    <source>
        <strain evidence="3">S238N-H82</strain>
        <tissue evidence="3">Testes</tissue>
    </source>
</reference>
<dbReference type="EMBL" id="GG666456">
    <property type="protein sequence ID" value="EEN69332.1"/>
    <property type="molecule type" value="Genomic_DNA"/>
</dbReference>
<dbReference type="SUPFAM" id="SSF56973">
    <property type="entry name" value="Aerolisin/ETX pore-forming domain"/>
    <property type="match status" value="1"/>
</dbReference>
<proteinExistence type="predicted"/>